<protein>
    <submittedName>
        <fullName evidence="1">Uncharacterized protein</fullName>
    </submittedName>
</protein>
<evidence type="ECO:0000313" key="1">
    <source>
        <dbReference type="EMBL" id="KAK6969060.1"/>
    </source>
</evidence>
<dbReference type="EMBL" id="JAWWNJ010000235">
    <property type="protein sequence ID" value="KAK6969060.1"/>
    <property type="molecule type" value="Genomic_DNA"/>
</dbReference>
<proteinExistence type="predicted"/>
<accession>A0AAV9Z212</accession>
<evidence type="ECO:0000313" key="2">
    <source>
        <dbReference type="Proteomes" id="UP001362999"/>
    </source>
</evidence>
<comment type="caution">
    <text evidence="1">The sequence shown here is derived from an EMBL/GenBank/DDBJ whole genome shotgun (WGS) entry which is preliminary data.</text>
</comment>
<keyword evidence="2" id="KW-1185">Reference proteome</keyword>
<name>A0AAV9Z212_9AGAR</name>
<gene>
    <name evidence="1" type="ORF">R3P38DRAFT_3244145</name>
</gene>
<dbReference type="AlphaFoldDB" id="A0AAV9Z212"/>
<reference evidence="1 2" key="1">
    <citation type="journal article" date="2024" name="J Genomics">
        <title>Draft genome sequencing and assembly of Favolaschia claudopus CIRM-BRFM 2984 isolated from oak limbs.</title>
        <authorList>
            <person name="Navarro D."/>
            <person name="Drula E."/>
            <person name="Chaduli D."/>
            <person name="Cazenave R."/>
            <person name="Ahrendt S."/>
            <person name="Wang J."/>
            <person name="Lipzen A."/>
            <person name="Daum C."/>
            <person name="Barry K."/>
            <person name="Grigoriev I.V."/>
            <person name="Favel A."/>
            <person name="Rosso M.N."/>
            <person name="Martin F."/>
        </authorList>
    </citation>
    <scope>NUCLEOTIDE SEQUENCE [LARGE SCALE GENOMIC DNA]</scope>
    <source>
        <strain evidence="1 2">CIRM-BRFM 2984</strain>
    </source>
</reference>
<dbReference type="Proteomes" id="UP001362999">
    <property type="component" value="Unassembled WGS sequence"/>
</dbReference>
<organism evidence="1 2">
    <name type="scientific">Favolaschia claudopus</name>
    <dbReference type="NCBI Taxonomy" id="2862362"/>
    <lineage>
        <taxon>Eukaryota</taxon>
        <taxon>Fungi</taxon>
        <taxon>Dikarya</taxon>
        <taxon>Basidiomycota</taxon>
        <taxon>Agaricomycotina</taxon>
        <taxon>Agaricomycetes</taxon>
        <taxon>Agaricomycetidae</taxon>
        <taxon>Agaricales</taxon>
        <taxon>Marasmiineae</taxon>
        <taxon>Mycenaceae</taxon>
        <taxon>Favolaschia</taxon>
    </lineage>
</organism>
<sequence>MSTEAQLLSHPLVRATELNIPCFFTRHSNFAAPKDELYPSYKFRQAGSDLHRTVSIFSCYFQAAIVSLALSFGCGNWDVDEGGATWVDALSGLKKERSKYHSRRYVPSTHLRHHLTQRRPRAPDKIEPNLFGLSYSELSSVYLKSTPDLGGYGDTSDSHSFRLRLSAKMIFLLFRSGRRSCTDTDADIDIRSRLPQPHRHP</sequence>